<organism evidence="1 2">
    <name type="scientific">Parasitella parasitica</name>
    <dbReference type="NCBI Taxonomy" id="35722"/>
    <lineage>
        <taxon>Eukaryota</taxon>
        <taxon>Fungi</taxon>
        <taxon>Fungi incertae sedis</taxon>
        <taxon>Mucoromycota</taxon>
        <taxon>Mucoromycotina</taxon>
        <taxon>Mucoromycetes</taxon>
        <taxon>Mucorales</taxon>
        <taxon>Mucorineae</taxon>
        <taxon>Mucoraceae</taxon>
        <taxon>Parasitella</taxon>
    </lineage>
</organism>
<reference evidence="1 2" key="1">
    <citation type="submission" date="2014-09" db="EMBL/GenBank/DDBJ databases">
        <authorList>
            <person name="Ellenberger Sabrina"/>
        </authorList>
    </citation>
    <scope>NUCLEOTIDE SEQUENCE [LARGE SCALE GENOMIC DNA]</scope>
    <source>
        <strain evidence="1 2">CBS 412.66</strain>
    </source>
</reference>
<dbReference type="EMBL" id="LN730907">
    <property type="protein sequence ID" value="CEP14079.1"/>
    <property type="molecule type" value="Genomic_DNA"/>
</dbReference>
<evidence type="ECO:0000313" key="1">
    <source>
        <dbReference type="EMBL" id="CEP14079.1"/>
    </source>
</evidence>
<dbReference type="AlphaFoldDB" id="A0A0B7N9F9"/>
<gene>
    <name evidence="1" type="primary">PARPA_08235.1 scaffold 32264</name>
</gene>
<keyword evidence="2" id="KW-1185">Reference proteome</keyword>
<evidence type="ECO:0000313" key="2">
    <source>
        <dbReference type="Proteomes" id="UP000054107"/>
    </source>
</evidence>
<proteinExistence type="predicted"/>
<dbReference type="OrthoDB" id="2284687at2759"/>
<name>A0A0B7N9F9_9FUNG</name>
<sequence>MISGLTIESTNWLLSTCMARITSYLQRTSGVRQHPPEIMLNNGPIHVRRRKLPSSSLSLSRLPYKATLKSKYSISVPGTPDPESYLHQMAM</sequence>
<protein>
    <submittedName>
        <fullName evidence="1">Uncharacterized protein</fullName>
    </submittedName>
</protein>
<dbReference type="Proteomes" id="UP000054107">
    <property type="component" value="Unassembled WGS sequence"/>
</dbReference>
<accession>A0A0B7N9F9</accession>